<gene>
    <name evidence="2" type="ORF">GGX14DRAFT_542332</name>
</gene>
<evidence type="ECO:0000313" key="3">
    <source>
        <dbReference type="Proteomes" id="UP001219525"/>
    </source>
</evidence>
<organism evidence="2 3">
    <name type="scientific">Mycena pura</name>
    <dbReference type="NCBI Taxonomy" id="153505"/>
    <lineage>
        <taxon>Eukaryota</taxon>
        <taxon>Fungi</taxon>
        <taxon>Dikarya</taxon>
        <taxon>Basidiomycota</taxon>
        <taxon>Agaricomycotina</taxon>
        <taxon>Agaricomycetes</taxon>
        <taxon>Agaricomycetidae</taxon>
        <taxon>Agaricales</taxon>
        <taxon>Marasmiineae</taxon>
        <taxon>Mycenaceae</taxon>
        <taxon>Mycena</taxon>
    </lineage>
</organism>
<dbReference type="Proteomes" id="UP001219525">
    <property type="component" value="Unassembled WGS sequence"/>
</dbReference>
<reference evidence="2" key="1">
    <citation type="submission" date="2023-03" db="EMBL/GenBank/DDBJ databases">
        <title>Massive genome expansion in bonnet fungi (Mycena s.s.) driven by repeated elements and novel gene families across ecological guilds.</title>
        <authorList>
            <consortium name="Lawrence Berkeley National Laboratory"/>
            <person name="Harder C.B."/>
            <person name="Miyauchi S."/>
            <person name="Viragh M."/>
            <person name="Kuo A."/>
            <person name="Thoen E."/>
            <person name="Andreopoulos B."/>
            <person name="Lu D."/>
            <person name="Skrede I."/>
            <person name="Drula E."/>
            <person name="Henrissat B."/>
            <person name="Morin E."/>
            <person name="Kohler A."/>
            <person name="Barry K."/>
            <person name="LaButti K."/>
            <person name="Morin E."/>
            <person name="Salamov A."/>
            <person name="Lipzen A."/>
            <person name="Mereny Z."/>
            <person name="Hegedus B."/>
            <person name="Baldrian P."/>
            <person name="Stursova M."/>
            <person name="Weitz H."/>
            <person name="Taylor A."/>
            <person name="Grigoriev I.V."/>
            <person name="Nagy L.G."/>
            <person name="Martin F."/>
            <person name="Kauserud H."/>
        </authorList>
    </citation>
    <scope>NUCLEOTIDE SEQUENCE</scope>
    <source>
        <strain evidence="2">9144</strain>
    </source>
</reference>
<keyword evidence="1" id="KW-1133">Transmembrane helix</keyword>
<feature type="transmembrane region" description="Helical" evidence="1">
    <location>
        <begin position="186"/>
        <end position="207"/>
    </location>
</feature>
<evidence type="ECO:0000313" key="2">
    <source>
        <dbReference type="EMBL" id="KAJ7214109.1"/>
    </source>
</evidence>
<keyword evidence="1" id="KW-0812">Transmembrane</keyword>
<feature type="transmembrane region" description="Helical" evidence="1">
    <location>
        <begin position="118"/>
        <end position="139"/>
    </location>
</feature>
<dbReference type="AlphaFoldDB" id="A0AAD6VMA2"/>
<accession>A0AAD6VMA2</accession>
<comment type="caution">
    <text evidence="2">The sequence shown here is derived from an EMBL/GenBank/DDBJ whole genome shotgun (WGS) entry which is preliminary data.</text>
</comment>
<evidence type="ECO:0000256" key="1">
    <source>
        <dbReference type="SAM" id="Phobius"/>
    </source>
</evidence>
<feature type="transmembrane region" description="Helical" evidence="1">
    <location>
        <begin position="54"/>
        <end position="75"/>
    </location>
</feature>
<keyword evidence="1" id="KW-0472">Membrane</keyword>
<name>A0AAD6VMA2_9AGAR</name>
<dbReference type="EMBL" id="JARJCW010000020">
    <property type="protein sequence ID" value="KAJ7214109.1"/>
    <property type="molecule type" value="Genomic_DNA"/>
</dbReference>
<sequence length="280" mass="30042">MPSANIVSPTTYLAWTGGFGAAGLVLLLYGIYINLFILAIYTLSRQNKTAGKNVLLLACGTMFVLGTTQTILWVWSGAVNISILQELVDTGAHLDQADFVEKSLYRCYKIWGSRKMAVLLPATLILTTVGVTVASTVLLPRGTLDVLIRITFGLGVATNLVLMSLTGNSIDTPYCLWLKKLSGSDMVAAALESGALYGLCSIVLVIFGRNEDLGVYPIIAGASSQIMNIAPTLIMVRVGLGHNIQDSVSTVQTNDKWSRQVQAARPTSSWTVINIAPMEV</sequence>
<proteinExistence type="predicted"/>
<feature type="transmembrane region" description="Helical" evidence="1">
    <location>
        <begin position="12"/>
        <end position="42"/>
    </location>
</feature>
<feature type="transmembrane region" description="Helical" evidence="1">
    <location>
        <begin position="146"/>
        <end position="166"/>
    </location>
</feature>
<keyword evidence="3" id="KW-1185">Reference proteome</keyword>
<protein>
    <submittedName>
        <fullName evidence="2">Uncharacterized protein</fullName>
    </submittedName>
</protein>